<dbReference type="PROSITE" id="PS50157">
    <property type="entry name" value="ZINC_FINGER_C2H2_2"/>
    <property type="match status" value="1"/>
</dbReference>
<evidence type="ECO:0000313" key="5">
    <source>
        <dbReference type="EMBL" id="KAK4198866.1"/>
    </source>
</evidence>
<evidence type="ECO:0000256" key="3">
    <source>
        <dbReference type="SAM" id="MobiDB-lite"/>
    </source>
</evidence>
<keyword evidence="1" id="KW-0479">Metal-binding</keyword>
<feature type="coiled-coil region" evidence="2">
    <location>
        <begin position="38"/>
        <end position="65"/>
    </location>
</feature>
<dbReference type="AlphaFoldDB" id="A0AAN6XEM3"/>
<dbReference type="InterPro" id="IPR013087">
    <property type="entry name" value="Znf_C2H2_type"/>
</dbReference>
<keyword evidence="2" id="KW-0175">Coiled coil</keyword>
<keyword evidence="1" id="KW-0863">Zinc-finger</keyword>
<protein>
    <recommendedName>
        <fullName evidence="4">C2H2-type domain-containing protein</fullName>
    </recommendedName>
</protein>
<organism evidence="5 6">
    <name type="scientific">Triangularia verruculosa</name>
    <dbReference type="NCBI Taxonomy" id="2587418"/>
    <lineage>
        <taxon>Eukaryota</taxon>
        <taxon>Fungi</taxon>
        <taxon>Dikarya</taxon>
        <taxon>Ascomycota</taxon>
        <taxon>Pezizomycotina</taxon>
        <taxon>Sordariomycetes</taxon>
        <taxon>Sordariomycetidae</taxon>
        <taxon>Sordariales</taxon>
        <taxon>Podosporaceae</taxon>
        <taxon>Triangularia</taxon>
    </lineage>
</organism>
<feature type="compositionally biased region" description="Polar residues" evidence="3">
    <location>
        <begin position="277"/>
        <end position="291"/>
    </location>
</feature>
<dbReference type="GO" id="GO:0008270">
    <property type="term" value="F:zinc ion binding"/>
    <property type="evidence" value="ECO:0007669"/>
    <property type="project" value="UniProtKB-KW"/>
</dbReference>
<keyword evidence="6" id="KW-1185">Reference proteome</keyword>
<dbReference type="EMBL" id="MU863939">
    <property type="protein sequence ID" value="KAK4198866.1"/>
    <property type="molecule type" value="Genomic_DNA"/>
</dbReference>
<feature type="domain" description="C2H2-type" evidence="4">
    <location>
        <begin position="510"/>
        <end position="530"/>
    </location>
</feature>
<reference evidence="5" key="1">
    <citation type="journal article" date="2023" name="Mol. Phylogenet. Evol.">
        <title>Genome-scale phylogeny and comparative genomics of the fungal order Sordariales.</title>
        <authorList>
            <person name="Hensen N."/>
            <person name="Bonometti L."/>
            <person name="Westerberg I."/>
            <person name="Brannstrom I.O."/>
            <person name="Guillou S."/>
            <person name="Cros-Aarteil S."/>
            <person name="Calhoun S."/>
            <person name="Haridas S."/>
            <person name="Kuo A."/>
            <person name="Mondo S."/>
            <person name="Pangilinan J."/>
            <person name="Riley R."/>
            <person name="LaButti K."/>
            <person name="Andreopoulos B."/>
            <person name="Lipzen A."/>
            <person name="Chen C."/>
            <person name="Yan M."/>
            <person name="Daum C."/>
            <person name="Ng V."/>
            <person name="Clum A."/>
            <person name="Steindorff A."/>
            <person name="Ohm R.A."/>
            <person name="Martin F."/>
            <person name="Silar P."/>
            <person name="Natvig D.O."/>
            <person name="Lalanne C."/>
            <person name="Gautier V."/>
            <person name="Ament-Velasquez S.L."/>
            <person name="Kruys A."/>
            <person name="Hutchinson M.I."/>
            <person name="Powell A.J."/>
            <person name="Barry K."/>
            <person name="Miller A.N."/>
            <person name="Grigoriev I.V."/>
            <person name="Debuchy R."/>
            <person name="Gladieux P."/>
            <person name="Hiltunen Thoren M."/>
            <person name="Johannesson H."/>
        </authorList>
    </citation>
    <scope>NUCLEOTIDE SEQUENCE</scope>
    <source>
        <strain evidence="5">CBS 315.58</strain>
    </source>
</reference>
<keyword evidence="1" id="KW-0862">Zinc</keyword>
<accession>A0AAN6XEM3</accession>
<proteinExistence type="predicted"/>
<feature type="compositionally biased region" description="Polar residues" evidence="3">
    <location>
        <begin position="1"/>
        <end position="10"/>
    </location>
</feature>
<feature type="region of interest" description="Disordered" evidence="3">
    <location>
        <begin position="1"/>
        <end position="22"/>
    </location>
</feature>
<dbReference type="Proteomes" id="UP001303160">
    <property type="component" value="Unassembled WGS sequence"/>
</dbReference>
<feature type="region of interest" description="Disordered" evidence="3">
    <location>
        <begin position="268"/>
        <end position="324"/>
    </location>
</feature>
<comment type="caution">
    <text evidence="5">The sequence shown here is derived from an EMBL/GenBank/DDBJ whole genome shotgun (WGS) entry which is preliminary data.</text>
</comment>
<evidence type="ECO:0000256" key="1">
    <source>
        <dbReference type="PROSITE-ProRule" id="PRU00042"/>
    </source>
</evidence>
<gene>
    <name evidence="5" type="ORF">QBC40DRAFT_88146</name>
</gene>
<dbReference type="Gene3D" id="3.30.160.60">
    <property type="entry name" value="Classic Zinc Finger"/>
    <property type="match status" value="1"/>
</dbReference>
<evidence type="ECO:0000259" key="4">
    <source>
        <dbReference type="PROSITE" id="PS50157"/>
    </source>
</evidence>
<sequence>MGFTKSTKSALSSSQSSLSQSQLSGYLQGEQASLDKKTPELEQRLELLELLVNEVNRRLEEHIRSQSRPAVLSRYRRILKKALGRFLPGSSIASQKTNDSVSANSDSDSQILYIMNWLKNQQAAGRTDRSLSQSPTEETLHMLHSSFLPQVPPLAPPFTNAHLTSGTFEVPNHESYLVSDYLNTSSLPELIGTSPLSELMTTSPLSELMTTSPISELMTADPMSELMDTEIGAMPGFRTSEERMLLLGASNLPDSPLLPTSLCISPISSPTTSGSPQAPSNIWSPASTHIPLSSLPAESPHDYAMHTRSTPYGRHPPSDNGFLAQVSSPEIHSTIDHTDGGLAQDSYNVSSYMGNSLSTPSRLTAYLPPLAPIRYSTAPSVMRHSDSFGTITLWPGHGSASFSPSEYRHTSPDWCSVGNQWAPNPNQFGGSIPSPVHGTLPIGNDETPTPMTYAIGESASGEVTEASSRYGCHHCEFYPTSGPDQRKKLRKHERTVKHLRIAGQGEVDSFPCGQCASTFNRRDNLRQHQKSCARRIRKVRRAGKERKKT</sequence>
<evidence type="ECO:0000256" key="2">
    <source>
        <dbReference type="SAM" id="Coils"/>
    </source>
</evidence>
<feature type="compositionally biased region" description="Low complexity" evidence="3">
    <location>
        <begin position="11"/>
        <end position="22"/>
    </location>
</feature>
<evidence type="ECO:0000313" key="6">
    <source>
        <dbReference type="Proteomes" id="UP001303160"/>
    </source>
</evidence>
<reference evidence="5" key="2">
    <citation type="submission" date="2023-05" db="EMBL/GenBank/DDBJ databases">
        <authorList>
            <consortium name="Lawrence Berkeley National Laboratory"/>
            <person name="Steindorff A."/>
            <person name="Hensen N."/>
            <person name="Bonometti L."/>
            <person name="Westerberg I."/>
            <person name="Brannstrom I.O."/>
            <person name="Guillou S."/>
            <person name="Cros-Aarteil S."/>
            <person name="Calhoun S."/>
            <person name="Haridas S."/>
            <person name="Kuo A."/>
            <person name="Mondo S."/>
            <person name="Pangilinan J."/>
            <person name="Riley R."/>
            <person name="Labutti K."/>
            <person name="Andreopoulos B."/>
            <person name="Lipzen A."/>
            <person name="Chen C."/>
            <person name="Yanf M."/>
            <person name="Daum C."/>
            <person name="Ng V."/>
            <person name="Clum A."/>
            <person name="Ohm R."/>
            <person name="Martin F."/>
            <person name="Silar P."/>
            <person name="Natvig D."/>
            <person name="Lalanne C."/>
            <person name="Gautier V."/>
            <person name="Ament-Velasquez S.L."/>
            <person name="Kruys A."/>
            <person name="Hutchinson M.I."/>
            <person name="Powell A.J."/>
            <person name="Barry K."/>
            <person name="Miller A.N."/>
            <person name="Grigoriev I.V."/>
            <person name="Debuchy R."/>
            <person name="Gladieux P."/>
            <person name="Thoren M.H."/>
            <person name="Johannesson H."/>
        </authorList>
    </citation>
    <scope>NUCLEOTIDE SEQUENCE</scope>
    <source>
        <strain evidence="5">CBS 315.58</strain>
    </source>
</reference>
<name>A0AAN6XEM3_9PEZI</name>